<dbReference type="EMBL" id="CM045875">
    <property type="protein sequence ID" value="KAI7944023.1"/>
    <property type="molecule type" value="Genomic_DNA"/>
</dbReference>
<proteinExistence type="predicted"/>
<sequence>MTNALGDAAGLRPGDGLLCWEIAPLCVLTVYIYWRWHQSAIWFQAHPVHVRNVSQLWRHDCVARLTILMFLCPVDVASKTSRRLLAAVISMTYSGVVLRIRWKVHLNQCSTALDIPTLQSRQGKRGQMQHSKELAQQSIQISKG</sequence>
<evidence type="ECO:0000313" key="2">
    <source>
        <dbReference type="Proteomes" id="UP001060170"/>
    </source>
</evidence>
<name>A0ACC0E2K3_9BASI</name>
<comment type="caution">
    <text evidence="1">The sequence shown here is derived from an EMBL/GenBank/DDBJ whole genome shotgun (WGS) entry which is preliminary data.</text>
</comment>
<reference evidence="2" key="1">
    <citation type="journal article" date="2018" name="BMC Genomics">
        <title>Genomic insights into host adaptation between the wheat stripe rust pathogen (Puccinia striiformis f. sp. tritici) and the barley stripe rust pathogen (Puccinia striiformis f. sp. hordei).</title>
        <authorList>
            <person name="Xia C."/>
            <person name="Wang M."/>
            <person name="Yin C."/>
            <person name="Cornejo O.E."/>
            <person name="Hulbert S.H."/>
            <person name="Chen X."/>
        </authorList>
    </citation>
    <scope>NUCLEOTIDE SEQUENCE [LARGE SCALE GENOMIC DNA]</scope>
    <source>
        <strain evidence="2">93-210</strain>
    </source>
</reference>
<organism evidence="1 2">
    <name type="scientific">Puccinia striiformis f. sp. tritici</name>
    <dbReference type="NCBI Taxonomy" id="168172"/>
    <lineage>
        <taxon>Eukaryota</taxon>
        <taxon>Fungi</taxon>
        <taxon>Dikarya</taxon>
        <taxon>Basidiomycota</taxon>
        <taxon>Pucciniomycotina</taxon>
        <taxon>Pucciniomycetes</taxon>
        <taxon>Pucciniales</taxon>
        <taxon>Pucciniaceae</taxon>
        <taxon>Puccinia</taxon>
    </lineage>
</organism>
<gene>
    <name evidence="1" type="ORF">MJO28_011551</name>
</gene>
<keyword evidence="2" id="KW-1185">Reference proteome</keyword>
<accession>A0ACC0E2K3</accession>
<dbReference type="Proteomes" id="UP001060170">
    <property type="component" value="Chromosome 11"/>
</dbReference>
<reference evidence="1 2" key="3">
    <citation type="journal article" date="2022" name="Microbiol. Spectr.">
        <title>Folding features and dynamics of 3D genome architecture in plant fungal pathogens.</title>
        <authorList>
            <person name="Xia C."/>
        </authorList>
    </citation>
    <scope>NUCLEOTIDE SEQUENCE [LARGE SCALE GENOMIC DNA]</scope>
    <source>
        <strain evidence="1 2">93-210</strain>
    </source>
</reference>
<protein>
    <submittedName>
        <fullName evidence="1">Uncharacterized protein</fullName>
    </submittedName>
</protein>
<evidence type="ECO:0000313" key="1">
    <source>
        <dbReference type="EMBL" id="KAI7944023.1"/>
    </source>
</evidence>
<reference evidence="2" key="2">
    <citation type="journal article" date="2018" name="Mol. Plant Microbe Interact.">
        <title>Genome sequence resources for the wheat stripe rust pathogen (Puccinia striiformis f. sp. tritici) and the barley stripe rust pathogen (Puccinia striiformis f. sp. hordei).</title>
        <authorList>
            <person name="Xia C."/>
            <person name="Wang M."/>
            <person name="Yin C."/>
            <person name="Cornejo O.E."/>
            <person name="Hulbert S.H."/>
            <person name="Chen X."/>
        </authorList>
    </citation>
    <scope>NUCLEOTIDE SEQUENCE [LARGE SCALE GENOMIC DNA]</scope>
    <source>
        <strain evidence="2">93-210</strain>
    </source>
</reference>